<feature type="transmembrane region" description="Helical" evidence="1">
    <location>
        <begin position="76"/>
        <end position="102"/>
    </location>
</feature>
<dbReference type="Proteomes" id="UP000050956">
    <property type="component" value="Unassembled WGS sequence"/>
</dbReference>
<name>A0A0R0D3S1_9GAMM</name>
<evidence type="ECO:0000313" key="3">
    <source>
        <dbReference type="EMBL" id="KRG76197.1"/>
    </source>
</evidence>
<dbReference type="RefSeq" id="WP_152980697.1">
    <property type="nucleotide sequence ID" value="NZ_LDJM01000025.1"/>
</dbReference>
<protein>
    <recommendedName>
        <fullName evidence="2">Signal transduction histidine kinase internal region domain-containing protein</fullName>
    </recommendedName>
</protein>
<gene>
    <name evidence="3" type="ORF">ABB30_10365</name>
</gene>
<comment type="caution">
    <text evidence="3">The sequence shown here is derived from an EMBL/GenBank/DDBJ whole genome shotgun (WGS) entry which is preliminary data.</text>
</comment>
<evidence type="ECO:0000256" key="1">
    <source>
        <dbReference type="SAM" id="Phobius"/>
    </source>
</evidence>
<evidence type="ECO:0000313" key="4">
    <source>
        <dbReference type="Proteomes" id="UP000050956"/>
    </source>
</evidence>
<evidence type="ECO:0000259" key="2">
    <source>
        <dbReference type="Pfam" id="PF06580"/>
    </source>
</evidence>
<dbReference type="SUPFAM" id="SSF55874">
    <property type="entry name" value="ATPase domain of HSP90 chaperone/DNA topoisomerase II/histidine kinase"/>
    <property type="match status" value="1"/>
</dbReference>
<keyword evidence="1" id="KW-0472">Membrane</keyword>
<dbReference type="EMBL" id="LDJM01000025">
    <property type="protein sequence ID" value="KRG76197.1"/>
    <property type="molecule type" value="Genomic_DNA"/>
</dbReference>
<keyword evidence="1" id="KW-1133">Transmembrane helix</keyword>
<feature type="domain" description="Signal transduction histidine kinase internal region" evidence="2">
    <location>
        <begin position="149"/>
        <end position="226"/>
    </location>
</feature>
<keyword evidence="1" id="KW-0812">Transmembrane</keyword>
<keyword evidence="4" id="KW-1185">Reference proteome</keyword>
<dbReference type="PATRIC" id="fig|336566.3.peg.1492"/>
<reference evidence="3 4" key="1">
    <citation type="submission" date="2015-05" db="EMBL/GenBank/DDBJ databases">
        <title>Genome sequencing and analysis of members of genus Stenotrophomonas.</title>
        <authorList>
            <person name="Patil P.P."/>
            <person name="Midha S."/>
            <person name="Patil P.B."/>
        </authorList>
    </citation>
    <scope>NUCLEOTIDE SEQUENCE [LARGE SCALE GENOMIC DNA]</scope>
    <source>
        <strain evidence="3 4">DSM 24757</strain>
    </source>
</reference>
<proteinExistence type="predicted"/>
<dbReference type="GO" id="GO:0000155">
    <property type="term" value="F:phosphorelay sensor kinase activity"/>
    <property type="evidence" value="ECO:0007669"/>
    <property type="project" value="InterPro"/>
</dbReference>
<dbReference type="InterPro" id="IPR050640">
    <property type="entry name" value="Bact_2-comp_sensor_kinase"/>
</dbReference>
<dbReference type="PANTHER" id="PTHR34220">
    <property type="entry name" value="SENSOR HISTIDINE KINASE YPDA"/>
    <property type="match status" value="1"/>
</dbReference>
<sequence length="341" mass="37348">MDLRHPLNALWQPTGLAWCVIGAEALALTLALAPGIDGDRLVWFGLNSLVIQWISLSTLGLLYLGRHRLSRFRDGMQATAGIALLLAATWLTIGLLWLGFAMPLRLSNGSLLELLLLGTSLALVVGLLAVVALQNHLRLQQLAVQATTAELQALQARIRPHFLFNTLNSAVALVRSEPGKAEDLLMDMADLFRAALGSTGHIELAEELALCRRYLAIEQARFGARLQPVWQLPEPLPSLQLPILCLQPLLENAVHHGVEASHQPSTVLIHIHHLDNQLHLTVSNPLHGEPGQGRQGHGLGLQSVRARLARLPRPASLTTWQADGHFHARLQFTLPDQVTTR</sequence>
<dbReference type="OrthoDB" id="2514702at2"/>
<accession>A0A0R0D3S1</accession>
<dbReference type="Gene3D" id="3.30.565.10">
    <property type="entry name" value="Histidine kinase-like ATPase, C-terminal domain"/>
    <property type="match status" value="1"/>
</dbReference>
<dbReference type="Pfam" id="PF06580">
    <property type="entry name" value="His_kinase"/>
    <property type="match status" value="1"/>
</dbReference>
<dbReference type="InterPro" id="IPR010559">
    <property type="entry name" value="Sig_transdc_His_kin_internal"/>
</dbReference>
<feature type="transmembrane region" description="Helical" evidence="1">
    <location>
        <begin position="42"/>
        <end position="64"/>
    </location>
</feature>
<dbReference type="GO" id="GO:0016020">
    <property type="term" value="C:membrane"/>
    <property type="evidence" value="ECO:0007669"/>
    <property type="project" value="InterPro"/>
</dbReference>
<dbReference type="InterPro" id="IPR036890">
    <property type="entry name" value="HATPase_C_sf"/>
</dbReference>
<organism evidence="3 4">
    <name type="scientific">Stenotrophomonas ginsengisoli</name>
    <dbReference type="NCBI Taxonomy" id="336566"/>
    <lineage>
        <taxon>Bacteria</taxon>
        <taxon>Pseudomonadati</taxon>
        <taxon>Pseudomonadota</taxon>
        <taxon>Gammaproteobacteria</taxon>
        <taxon>Lysobacterales</taxon>
        <taxon>Lysobacteraceae</taxon>
        <taxon>Stenotrophomonas</taxon>
    </lineage>
</organism>
<dbReference type="AlphaFoldDB" id="A0A0R0D3S1"/>
<dbReference type="STRING" id="336566.ABB30_10365"/>
<feature type="transmembrane region" description="Helical" evidence="1">
    <location>
        <begin position="114"/>
        <end position="133"/>
    </location>
</feature>
<dbReference type="PANTHER" id="PTHR34220:SF7">
    <property type="entry name" value="SENSOR HISTIDINE KINASE YPDA"/>
    <property type="match status" value="1"/>
</dbReference>
<feature type="transmembrane region" description="Helical" evidence="1">
    <location>
        <begin position="16"/>
        <end position="36"/>
    </location>
</feature>